<dbReference type="AlphaFoldDB" id="A0A1X7PEB4"/>
<keyword evidence="4" id="KW-1185">Reference proteome</keyword>
<gene>
    <name evidence="3" type="ORF">SAMN06295885_3393</name>
</gene>
<dbReference type="STRING" id="1891671.SAMN06295885_3393"/>
<evidence type="ECO:0000256" key="2">
    <source>
        <dbReference type="SAM" id="SignalP"/>
    </source>
</evidence>
<evidence type="ECO:0000313" key="3">
    <source>
        <dbReference type="EMBL" id="SMH49713.1"/>
    </source>
</evidence>
<dbReference type="Proteomes" id="UP000193711">
    <property type="component" value="Unassembled WGS sequence"/>
</dbReference>
<evidence type="ECO:0000256" key="1">
    <source>
        <dbReference type="SAM" id="MobiDB-lite"/>
    </source>
</evidence>
<proteinExistence type="predicted"/>
<dbReference type="EMBL" id="FXBM01000003">
    <property type="protein sequence ID" value="SMH49713.1"/>
    <property type="molecule type" value="Genomic_DNA"/>
</dbReference>
<dbReference type="OrthoDB" id="5125250at2"/>
<feature type="region of interest" description="Disordered" evidence="1">
    <location>
        <begin position="23"/>
        <end position="50"/>
    </location>
</feature>
<feature type="signal peptide" evidence="2">
    <location>
        <begin position="1"/>
        <end position="21"/>
    </location>
</feature>
<keyword evidence="2" id="KW-0732">Signal</keyword>
<dbReference type="RefSeq" id="WP_085477768.1">
    <property type="nucleotide sequence ID" value="NZ_FXBM01000003.1"/>
</dbReference>
<reference evidence="4" key="1">
    <citation type="submission" date="2017-04" db="EMBL/GenBank/DDBJ databases">
        <authorList>
            <person name="Varghese N."/>
            <person name="Submissions S."/>
        </authorList>
    </citation>
    <scope>NUCLEOTIDE SEQUENCE [LARGE SCALE GENOMIC DNA]</scope>
    <source>
        <strain evidence="4">VKM Ac-2121</strain>
    </source>
</reference>
<feature type="chain" id="PRO_5038641431" evidence="2">
    <location>
        <begin position="22"/>
        <end position="332"/>
    </location>
</feature>
<feature type="compositionally biased region" description="Low complexity" evidence="1">
    <location>
        <begin position="28"/>
        <end position="38"/>
    </location>
</feature>
<organism evidence="3 4">
    <name type="scientific">Rathayibacter oskolensis</name>
    <dbReference type="NCBI Taxonomy" id="1891671"/>
    <lineage>
        <taxon>Bacteria</taxon>
        <taxon>Bacillati</taxon>
        <taxon>Actinomycetota</taxon>
        <taxon>Actinomycetes</taxon>
        <taxon>Micrococcales</taxon>
        <taxon>Microbacteriaceae</taxon>
        <taxon>Rathayibacter</taxon>
    </lineage>
</organism>
<evidence type="ECO:0000313" key="4">
    <source>
        <dbReference type="Proteomes" id="UP000193711"/>
    </source>
</evidence>
<sequence>MRARAVAAGVALLVALAGCTAAEPTADGSGTPSATASPSPSPSPSPSELDCDELLPDSRAAAALELPERDLEGTRDVAVRGSAELIREAAQENGGLLVCSWYQTDGHASISASAVEDAADEFAAVGHSGTRLATDVEAYGDCSVDLCDIDVLTGSTWITIELTSAPASVDLASLAADTAGAAVGSLEEPITATAPLCADLLTPEQLTTTAGLAQAAPGAGTEGTTPETAAGAAAARAGYASCTWTDATSSAYAGVTVDALPNGEEGWRNLSLTSGLAIPLEPLDGLGERALSGCDDTSCEVDVLAGDVWWRVLVTGDASRADAVARALLAAD</sequence>
<accession>A0A1X7PEB4</accession>
<name>A0A1X7PEB4_9MICO</name>
<protein>
    <submittedName>
        <fullName evidence="3">Uncharacterized protein</fullName>
    </submittedName>
</protein>
<dbReference type="PROSITE" id="PS51257">
    <property type="entry name" value="PROKAR_LIPOPROTEIN"/>
    <property type="match status" value="1"/>
</dbReference>